<sequence length="49" mass="5617">MLEMFFSIFVSILDKQERGGEMRVDQVDRGAVEESIMNGMMQVSNLNFS</sequence>
<accession>A0AAW3EWA4</accession>
<dbReference type="Proteomes" id="UP000029590">
    <property type="component" value="Unassembled WGS sequence"/>
</dbReference>
<comment type="caution">
    <text evidence="1">The sequence shown here is derived from an EMBL/GenBank/DDBJ whole genome shotgun (WGS) entry which is preliminary data.</text>
</comment>
<protein>
    <submittedName>
        <fullName evidence="1">Uncharacterized protein</fullName>
    </submittedName>
</protein>
<dbReference type="EMBL" id="JPGG01000016">
    <property type="protein sequence ID" value="KGC12952.1"/>
    <property type="molecule type" value="Genomic_DNA"/>
</dbReference>
<dbReference type="AlphaFoldDB" id="A0AAW3EWA4"/>
<reference evidence="1 2" key="1">
    <citation type="submission" date="2014-04" db="EMBL/GenBank/DDBJ databases">
        <authorList>
            <person name="Bishop-Lilly K.A."/>
            <person name="Broomall S.M."/>
            <person name="Chain P.S."/>
            <person name="Chertkov O."/>
            <person name="Coyne S.R."/>
            <person name="Daligault H.E."/>
            <person name="Davenport K.W."/>
            <person name="Erkkila T."/>
            <person name="Frey K.G."/>
            <person name="Gibbons H.S."/>
            <person name="Gu W."/>
            <person name="Jaissle J."/>
            <person name="Johnson S.L."/>
            <person name="Koroleva G.I."/>
            <person name="Ladner J.T."/>
            <person name="Lo C.-C."/>
            <person name="Minogue T.D."/>
            <person name="Munk C."/>
            <person name="Palacios G.F."/>
            <person name="Redden C.L."/>
            <person name="Rosenzweig C.N."/>
            <person name="Scholz M.B."/>
            <person name="Teshima H."/>
            <person name="Xu Y."/>
        </authorList>
    </citation>
    <scope>NUCLEOTIDE SEQUENCE [LARGE SCALE GENOMIC DNA]</scope>
    <source>
        <strain evidence="2">gladioli</strain>
    </source>
</reference>
<dbReference type="KEGG" id="bgo:BM43_4954"/>
<gene>
    <name evidence="1" type="ORF">DM48_2812</name>
</gene>
<organism evidence="1 2">
    <name type="scientific">Burkholderia gladioli</name>
    <name type="common">Pseudomonas marginata</name>
    <name type="synonym">Phytomonas marginata</name>
    <dbReference type="NCBI Taxonomy" id="28095"/>
    <lineage>
        <taxon>Bacteria</taxon>
        <taxon>Pseudomonadati</taxon>
        <taxon>Pseudomonadota</taxon>
        <taxon>Betaproteobacteria</taxon>
        <taxon>Burkholderiales</taxon>
        <taxon>Burkholderiaceae</taxon>
        <taxon>Burkholderia</taxon>
    </lineage>
</organism>
<evidence type="ECO:0000313" key="2">
    <source>
        <dbReference type="Proteomes" id="UP000029590"/>
    </source>
</evidence>
<proteinExistence type="predicted"/>
<evidence type="ECO:0000313" key="1">
    <source>
        <dbReference type="EMBL" id="KGC12952.1"/>
    </source>
</evidence>
<name>A0AAW3EWA4_BURGA</name>